<keyword evidence="4" id="KW-1185">Reference proteome</keyword>
<sequence length="367" mass="42212">MSVDIYVLGRYPTSETLKDGMVQRIHAVDSLLGEYNRIYVDLSLRHPIFKTRRINDKVKEILVNPLFPFFIIFRFLLKANVIYAHSIHLFKHIPYFRLFLPRGCNLILDAHGAVPEEMALYGRGVWARYLGWIEYSVFRRAAHCICVSEAMRNHFKQKYPTSAVQYHVLFTSKLLEQPVARIVNSVREQLQLAETDIVLLYSGNTQKWQNIALMLKSIKKIIQPGIRVIILSGQTLQFRQMLREFSIDESLVHVTSVEPKMLGAYYSLAHYGYILRDDIVVNQVANPTKMLEYLQFGLTPIVKSPNIGDYKMLGCAFLDVDTLDKKMLHPQKNQTNINVAVGMASMIEKFNMKALIEGGIKSGKFLH</sequence>
<keyword evidence="1" id="KW-0472">Membrane</keyword>
<dbReference type="GO" id="GO:0016757">
    <property type="term" value="F:glycosyltransferase activity"/>
    <property type="evidence" value="ECO:0007669"/>
    <property type="project" value="UniProtKB-ARBA"/>
</dbReference>
<dbReference type="Proteomes" id="UP000570474">
    <property type="component" value="Unassembled WGS sequence"/>
</dbReference>
<dbReference type="AlphaFoldDB" id="A0A847S166"/>
<keyword evidence="1" id="KW-1133">Transmembrane helix</keyword>
<comment type="caution">
    <text evidence="3">The sequence shown here is derived from an EMBL/GenBank/DDBJ whole genome shotgun (WGS) entry which is preliminary data.</text>
</comment>
<dbReference type="EMBL" id="JABAIA010000001">
    <property type="protein sequence ID" value="NLR65291.1"/>
    <property type="molecule type" value="Genomic_DNA"/>
</dbReference>
<name>A0A847S166_9BACT</name>
<evidence type="ECO:0000259" key="2">
    <source>
        <dbReference type="Pfam" id="PF13439"/>
    </source>
</evidence>
<dbReference type="Gene3D" id="3.40.50.2000">
    <property type="entry name" value="Glycogen Phosphorylase B"/>
    <property type="match status" value="2"/>
</dbReference>
<dbReference type="Pfam" id="PF13439">
    <property type="entry name" value="Glyco_transf_4"/>
    <property type="match status" value="1"/>
</dbReference>
<keyword evidence="3" id="KW-0808">Transferase</keyword>
<keyword evidence="1" id="KW-0812">Transmembrane</keyword>
<evidence type="ECO:0000256" key="1">
    <source>
        <dbReference type="SAM" id="Phobius"/>
    </source>
</evidence>
<reference evidence="3 4" key="1">
    <citation type="submission" date="2020-04" db="EMBL/GenBank/DDBJ databases">
        <authorList>
            <person name="Yin C."/>
        </authorList>
    </citation>
    <scope>NUCLEOTIDE SEQUENCE [LARGE SCALE GENOMIC DNA]</scope>
    <source>
        <strain evidence="3 4">Ae27</strain>
    </source>
</reference>
<organism evidence="3 4">
    <name type="scientific">Chitinophaga varians</name>
    <dbReference type="NCBI Taxonomy" id="2202339"/>
    <lineage>
        <taxon>Bacteria</taxon>
        <taxon>Pseudomonadati</taxon>
        <taxon>Bacteroidota</taxon>
        <taxon>Chitinophagia</taxon>
        <taxon>Chitinophagales</taxon>
        <taxon>Chitinophagaceae</taxon>
        <taxon>Chitinophaga</taxon>
    </lineage>
</organism>
<accession>A0A847S166</accession>
<feature type="domain" description="Glycosyltransferase subfamily 4-like N-terminal" evidence="2">
    <location>
        <begin position="60"/>
        <end position="168"/>
    </location>
</feature>
<evidence type="ECO:0000313" key="4">
    <source>
        <dbReference type="Proteomes" id="UP000570474"/>
    </source>
</evidence>
<dbReference type="RefSeq" id="WP_168871188.1">
    <property type="nucleotide sequence ID" value="NZ_JABAIA010000001.1"/>
</dbReference>
<protein>
    <submittedName>
        <fullName evidence="3">Glycosyltransferase family 4 protein</fullName>
    </submittedName>
</protein>
<feature type="transmembrane region" description="Helical" evidence="1">
    <location>
        <begin position="61"/>
        <end position="77"/>
    </location>
</feature>
<proteinExistence type="predicted"/>
<evidence type="ECO:0000313" key="3">
    <source>
        <dbReference type="EMBL" id="NLR65291.1"/>
    </source>
</evidence>
<dbReference type="SUPFAM" id="SSF53756">
    <property type="entry name" value="UDP-Glycosyltransferase/glycogen phosphorylase"/>
    <property type="match status" value="1"/>
</dbReference>
<gene>
    <name evidence="3" type="ORF">HGH92_13310</name>
</gene>
<dbReference type="InterPro" id="IPR028098">
    <property type="entry name" value="Glyco_trans_4-like_N"/>
</dbReference>